<proteinExistence type="predicted"/>
<dbReference type="NCBIfam" id="TIGR03558">
    <property type="entry name" value="oxido_grp_1"/>
    <property type="match status" value="1"/>
</dbReference>
<feature type="domain" description="Luciferase-like" evidence="2">
    <location>
        <begin position="8"/>
        <end position="301"/>
    </location>
</feature>
<accession>A0ABU0JAN1</accession>
<evidence type="ECO:0000313" key="3">
    <source>
        <dbReference type="EMBL" id="MDQ0471327.1"/>
    </source>
</evidence>
<evidence type="ECO:0000259" key="2">
    <source>
        <dbReference type="Pfam" id="PF00296"/>
    </source>
</evidence>
<dbReference type="InterPro" id="IPR011251">
    <property type="entry name" value="Luciferase-like_dom"/>
</dbReference>
<name>A0ABU0JAN1_9HYPH</name>
<dbReference type="Pfam" id="PF00296">
    <property type="entry name" value="Bac_luciferase"/>
    <property type="match status" value="1"/>
</dbReference>
<evidence type="ECO:0000313" key="4">
    <source>
        <dbReference type="Proteomes" id="UP001242480"/>
    </source>
</evidence>
<dbReference type="InterPro" id="IPR019949">
    <property type="entry name" value="CmoO-like"/>
</dbReference>
<dbReference type="InterPro" id="IPR050766">
    <property type="entry name" value="Bact_Lucif_Oxidored"/>
</dbReference>
<dbReference type="RefSeq" id="WP_307276246.1">
    <property type="nucleotide sequence ID" value="NZ_JAUSVX010000008.1"/>
</dbReference>
<dbReference type="EMBL" id="JAUSVX010000008">
    <property type="protein sequence ID" value="MDQ0471327.1"/>
    <property type="molecule type" value="Genomic_DNA"/>
</dbReference>
<organism evidence="3 4">
    <name type="scientific">Labrys wisconsinensis</name>
    <dbReference type="NCBI Taxonomy" id="425677"/>
    <lineage>
        <taxon>Bacteria</taxon>
        <taxon>Pseudomonadati</taxon>
        <taxon>Pseudomonadota</taxon>
        <taxon>Alphaproteobacteria</taxon>
        <taxon>Hyphomicrobiales</taxon>
        <taxon>Xanthobacteraceae</taxon>
        <taxon>Labrys</taxon>
    </lineage>
</organism>
<protein>
    <submittedName>
        <fullName evidence="3">Luciferase family oxidoreductase group 1</fullName>
    </submittedName>
</protein>
<dbReference type="PANTHER" id="PTHR30137">
    <property type="entry name" value="LUCIFERASE-LIKE MONOOXYGENASE"/>
    <property type="match status" value="1"/>
</dbReference>
<keyword evidence="4" id="KW-1185">Reference proteome</keyword>
<evidence type="ECO:0000256" key="1">
    <source>
        <dbReference type="ARBA" id="ARBA00007789"/>
    </source>
</evidence>
<gene>
    <name evidence="3" type="ORF">QO011_004350</name>
</gene>
<sequence length="337" mass="35784">MTSPLRLSVLDQSPISEGSSGGEALRNTLDLAQLADALGYHRYWLAEHHATPMLAGASPEAMIGVLASQTRRIRVGSGGVMLPHYSPFKVAETFSMLSGFAPGRIDLGLGRAPGSDGRTAYALQRDRRAAAPDDFPEQLAEVIAYLDDALPADHPFAPLGATLPGRPERPQLWLLGSSAQSGLWAAEVGLPYMFADFISPTGAAVVQRYLGDFRPSAHAPQPVPAVAVAAIAAETDAEALHLSASARMVFTLFRQGKLIRVPPVADALAFLAAESRPLDAPPPGRRLIAGSPATVRAGIEAVAADYGAQEVMIVTIVHDHQARRRSYELIAEEFGLM</sequence>
<dbReference type="Gene3D" id="3.20.20.30">
    <property type="entry name" value="Luciferase-like domain"/>
    <property type="match status" value="1"/>
</dbReference>
<comment type="caution">
    <text evidence="3">The sequence shown here is derived from an EMBL/GenBank/DDBJ whole genome shotgun (WGS) entry which is preliminary data.</text>
</comment>
<comment type="similarity">
    <text evidence="1">To bacterial alkanal monooxygenase alpha and beta chains.</text>
</comment>
<reference evidence="3 4" key="1">
    <citation type="submission" date="2023-07" db="EMBL/GenBank/DDBJ databases">
        <title>Genomic Encyclopedia of Type Strains, Phase IV (KMG-IV): sequencing the most valuable type-strain genomes for metagenomic binning, comparative biology and taxonomic classification.</title>
        <authorList>
            <person name="Goeker M."/>
        </authorList>
    </citation>
    <scope>NUCLEOTIDE SEQUENCE [LARGE SCALE GENOMIC DNA]</scope>
    <source>
        <strain evidence="3 4">DSM 19619</strain>
    </source>
</reference>
<dbReference type="SUPFAM" id="SSF51679">
    <property type="entry name" value="Bacterial luciferase-like"/>
    <property type="match status" value="1"/>
</dbReference>
<dbReference type="InterPro" id="IPR036661">
    <property type="entry name" value="Luciferase-like_sf"/>
</dbReference>
<dbReference type="PANTHER" id="PTHR30137:SF6">
    <property type="entry name" value="LUCIFERASE-LIKE MONOOXYGENASE"/>
    <property type="match status" value="1"/>
</dbReference>
<dbReference type="Proteomes" id="UP001242480">
    <property type="component" value="Unassembled WGS sequence"/>
</dbReference>